<dbReference type="EMBL" id="OY726394">
    <property type="protein sequence ID" value="CAJ1497749.1"/>
    <property type="molecule type" value="Genomic_DNA"/>
</dbReference>
<name>A0ABN9MZ56_9MYCO</name>
<gene>
    <name evidence="1" type="ORF">MU0083_001754</name>
</gene>
<dbReference type="Gene3D" id="1.10.287.1060">
    <property type="entry name" value="ESAT-6-like"/>
    <property type="match status" value="1"/>
</dbReference>
<accession>A0ABN9MZ56</accession>
<organism evidence="1 2">
    <name type="scientific">[Mycobacterium] kokjensenii</name>
    <dbReference type="NCBI Taxonomy" id="3064287"/>
    <lineage>
        <taxon>Bacteria</taxon>
        <taxon>Bacillati</taxon>
        <taxon>Actinomycetota</taxon>
        <taxon>Actinomycetes</taxon>
        <taxon>Mycobacteriales</taxon>
        <taxon>Mycobacteriaceae</taxon>
        <taxon>Mycolicibacter</taxon>
    </lineage>
</organism>
<evidence type="ECO:0008006" key="3">
    <source>
        <dbReference type="Google" id="ProtNLM"/>
    </source>
</evidence>
<dbReference type="InterPro" id="IPR036689">
    <property type="entry name" value="ESAT-6-like_sf"/>
</dbReference>
<dbReference type="Proteomes" id="UP001190336">
    <property type="component" value="Chromosome"/>
</dbReference>
<dbReference type="SUPFAM" id="SSF140453">
    <property type="entry name" value="EsxAB dimer-like"/>
    <property type="match status" value="1"/>
</dbReference>
<reference evidence="1 2" key="1">
    <citation type="submission" date="2023-08" db="EMBL/GenBank/DDBJ databases">
        <authorList>
            <person name="Folkvardsen B D."/>
            <person name="Norman A."/>
        </authorList>
    </citation>
    <scope>NUCLEOTIDE SEQUENCE [LARGE SCALE GENOMIC DNA]</scope>
    <source>
        <strain evidence="1 2">Mu0083</strain>
    </source>
</reference>
<proteinExistence type="predicted"/>
<sequence length="109" mass="11654">MPIDPATLSVRPALLDTHASRLADATDVSATFSARHITYLGECAAAWAGDSAEALAELGTHWQSADAQVHRRVGEFAVAMREGGRLYTAMEEQHAHAFTVLVPRAPSAQ</sequence>
<keyword evidence="2" id="KW-1185">Reference proteome</keyword>
<evidence type="ECO:0000313" key="1">
    <source>
        <dbReference type="EMBL" id="CAJ1497749.1"/>
    </source>
</evidence>
<dbReference type="RefSeq" id="WP_308476778.1">
    <property type="nucleotide sequence ID" value="NZ_OY726394.1"/>
</dbReference>
<evidence type="ECO:0000313" key="2">
    <source>
        <dbReference type="Proteomes" id="UP001190336"/>
    </source>
</evidence>
<protein>
    <recommendedName>
        <fullName evidence="3">WXG100 family type VII secretion target</fullName>
    </recommendedName>
</protein>